<reference evidence="1" key="2">
    <citation type="submission" date="2015-03" db="EMBL/GenBank/DDBJ databases">
        <authorList>
            <person name="Chow C.-E.T."/>
            <person name="Winget D.M."/>
            <person name="White R.A.III."/>
            <person name="Hallam S.J."/>
            <person name="Suttle C.A."/>
        </authorList>
    </citation>
    <scope>NUCLEOTIDE SEQUENCE</scope>
    <source>
        <strain evidence="1">Anoxic3_1</strain>
    </source>
</reference>
<name>A0A0F7L4I4_9VIRU</name>
<organism evidence="1">
    <name type="scientific">uncultured marine virus</name>
    <dbReference type="NCBI Taxonomy" id="186617"/>
    <lineage>
        <taxon>Viruses</taxon>
        <taxon>environmental samples</taxon>
    </lineage>
</organism>
<reference evidence="1" key="1">
    <citation type="journal article" date="2015" name="Front. Microbiol.">
        <title>Combining genomic sequencing methods to explore viral diversity and reveal potential virus-host interactions.</title>
        <authorList>
            <person name="Chow C.E."/>
            <person name="Winget D.M."/>
            <person name="White R.A.III."/>
            <person name="Hallam S.J."/>
            <person name="Suttle C.A."/>
        </authorList>
    </citation>
    <scope>NUCLEOTIDE SEQUENCE</scope>
    <source>
        <strain evidence="1">Anoxic3_1</strain>
    </source>
</reference>
<accession>A0A0F7L4I4</accession>
<proteinExistence type="predicted"/>
<dbReference type="EMBL" id="KR029577">
    <property type="protein sequence ID" value="AKH45906.1"/>
    <property type="molecule type" value="Genomic_DNA"/>
</dbReference>
<sequence>MLATKNLLITSIPSISVENPSWRALSTMIRTRPVSRICCSSSLIRSICAQFSLIRWTRASLSRMK</sequence>
<evidence type="ECO:0000313" key="1">
    <source>
        <dbReference type="EMBL" id="AKH45906.1"/>
    </source>
</evidence>
<protein>
    <submittedName>
        <fullName evidence="1">Uncharacterized protein</fullName>
    </submittedName>
</protein>